<dbReference type="EMBL" id="KX648391">
    <property type="protein sequence ID" value="AOT25768.1"/>
    <property type="molecule type" value="Genomic_DNA"/>
</dbReference>
<evidence type="ECO:0000313" key="2">
    <source>
        <dbReference type="Proteomes" id="UP000222614"/>
    </source>
</evidence>
<sequence>MRYGVAFPTAYSEFGGTNEVIEFGSEHTAQAFIDTVQPVVGVVLTLVRFDYSTYETIG</sequence>
<dbReference type="OrthoDB" id="39140at10239"/>
<evidence type="ECO:0000313" key="1">
    <source>
        <dbReference type="EMBL" id="AOT25768.1"/>
    </source>
</evidence>
<accession>A0A1D8EX24</accession>
<gene>
    <name evidence="1" type="ORF">SEA_TORTELLINI_23</name>
</gene>
<protein>
    <submittedName>
        <fullName evidence="1">Uncharacterized protein</fullName>
    </submittedName>
</protein>
<reference evidence="2" key="1">
    <citation type="submission" date="2016-08" db="EMBL/GenBank/DDBJ databases">
        <authorList>
            <person name="Seilhamer J.J."/>
        </authorList>
    </citation>
    <scope>NUCLEOTIDE SEQUENCE [LARGE SCALE GENOMIC DNA]</scope>
</reference>
<keyword evidence="2" id="KW-1185">Reference proteome</keyword>
<name>A0A1D8EX24_9CAUD</name>
<organism evidence="1 2">
    <name type="scientific">Mycobacterium phage Tortellini</name>
    <dbReference type="NCBI Taxonomy" id="1897497"/>
    <lineage>
        <taxon>Viruses</taxon>
        <taxon>Duplodnaviria</taxon>
        <taxon>Heunggongvirae</taxon>
        <taxon>Uroviricota</taxon>
        <taxon>Caudoviricetes</taxon>
        <taxon>Pclasvirinae</taxon>
        <taxon>Tortellinivirus</taxon>
        <taxon>Tortellinivirus tortellini</taxon>
        <taxon>Mycobacterium virus Tortellini</taxon>
    </lineage>
</organism>
<proteinExistence type="predicted"/>
<dbReference type="Proteomes" id="UP000222614">
    <property type="component" value="Segment"/>
</dbReference>